<dbReference type="SMART" id="SM00965">
    <property type="entry name" value="STN"/>
    <property type="match status" value="1"/>
</dbReference>
<dbReference type="EMBL" id="JACHIH010000002">
    <property type="protein sequence ID" value="MBB5045901.1"/>
    <property type="molecule type" value="Genomic_DNA"/>
</dbReference>
<keyword evidence="6" id="KW-1185">Reference proteome</keyword>
<dbReference type="GO" id="GO:0019867">
    <property type="term" value="C:outer membrane"/>
    <property type="evidence" value="ECO:0007669"/>
    <property type="project" value="InterPro"/>
</dbReference>
<evidence type="ECO:0000256" key="1">
    <source>
        <dbReference type="ARBA" id="ARBA00022448"/>
    </source>
</evidence>
<evidence type="ECO:0000313" key="5">
    <source>
        <dbReference type="EMBL" id="MBB5045901.1"/>
    </source>
</evidence>
<organism evidence="5 6">
    <name type="scientific">Rhodopseudomonas rhenobacensis</name>
    <dbReference type="NCBI Taxonomy" id="87461"/>
    <lineage>
        <taxon>Bacteria</taxon>
        <taxon>Pseudomonadati</taxon>
        <taxon>Pseudomonadota</taxon>
        <taxon>Alphaproteobacteria</taxon>
        <taxon>Hyphomicrobiales</taxon>
        <taxon>Nitrobacteraceae</taxon>
        <taxon>Rhodopseudomonas</taxon>
    </lineage>
</organism>
<evidence type="ECO:0000256" key="2">
    <source>
        <dbReference type="ARBA" id="ARBA00023136"/>
    </source>
</evidence>
<proteinExistence type="predicted"/>
<dbReference type="InterPro" id="IPR011662">
    <property type="entry name" value="Secretin/TonB_short_N"/>
</dbReference>
<dbReference type="Gene3D" id="3.55.50.30">
    <property type="match status" value="1"/>
</dbReference>
<dbReference type="SUPFAM" id="SSF74653">
    <property type="entry name" value="TolA/TonB C-terminal domain"/>
    <property type="match status" value="1"/>
</dbReference>
<comment type="caution">
    <text evidence="5">The sequence shown here is derived from an EMBL/GenBank/DDBJ whole genome shotgun (WGS) entry which is preliminary data.</text>
</comment>
<sequence>MDCQQIVCRVHLEVASASEWAGLSLQRSEFALQHEKTCRHRRLGGVIAWVFGALLMGVVCESEAAERAAGDARISFSIPAQPLISAISRYGDATGSEALYDASLATGRFSNNVHGMMTPSEGLERLLIGTGLFARFVSERRFVVAASAAEPGPDNERNLPPAFLRYYGLVQQGLLDTLCRTAGARPGHYRIIIAFWITQTGDIEQIRRVGTVGSADADQRMDAALRGVRLSEPPPAGFMQPVRILISPEASPGVSACARADARLGSGGAPR</sequence>
<reference evidence="5 6" key="1">
    <citation type="submission" date="2020-08" db="EMBL/GenBank/DDBJ databases">
        <title>Genomic Encyclopedia of Type Strains, Phase IV (KMG-IV): sequencing the most valuable type-strain genomes for metagenomic binning, comparative biology and taxonomic classification.</title>
        <authorList>
            <person name="Goeker M."/>
        </authorList>
    </citation>
    <scope>NUCLEOTIDE SEQUENCE [LARGE SCALE GENOMIC DNA]</scope>
    <source>
        <strain evidence="5 6">DSM 12706</strain>
    </source>
</reference>
<name>A0A7W7Z0Y1_9BRAD</name>
<evidence type="ECO:0000256" key="3">
    <source>
        <dbReference type="ARBA" id="ARBA00023237"/>
    </source>
</evidence>
<feature type="domain" description="Secretin/TonB short N-terminal" evidence="4">
    <location>
        <begin position="96"/>
        <end position="147"/>
    </location>
</feature>
<dbReference type="RefSeq" id="WP_184254197.1">
    <property type="nucleotide sequence ID" value="NZ_JACHIH010000002.1"/>
</dbReference>
<evidence type="ECO:0000313" key="6">
    <source>
        <dbReference type="Proteomes" id="UP000542353"/>
    </source>
</evidence>
<gene>
    <name evidence="5" type="ORF">HNR60_000636</name>
</gene>
<keyword evidence="3" id="KW-0998">Cell outer membrane</keyword>
<dbReference type="AlphaFoldDB" id="A0A7W7Z0Y1"/>
<keyword evidence="1" id="KW-0813">Transport</keyword>
<evidence type="ECO:0000259" key="4">
    <source>
        <dbReference type="SMART" id="SM00965"/>
    </source>
</evidence>
<dbReference type="Proteomes" id="UP000542353">
    <property type="component" value="Unassembled WGS sequence"/>
</dbReference>
<protein>
    <recommendedName>
        <fullName evidence="4">Secretin/TonB short N-terminal domain-containing protein</fullName>
    </recommendedName>
</protein>
<keyword evidence="2" id="KW-0472">Membrane</keyword>
<accession>A0A7W7Z0Y1</accession>